<dbReference type="PRINTS" id="PR00176">
    <property type="entry name" value="NANEUSMPORT"/>
</dbReference>
<name>U2MC37_9FIRM</name>
<dbReference type="HOGENOM" id="CLU_006855_3_4_9"/>
<evidence type="ECO:0000256" key="4">
    <source>
        <dbReference type="ARBA" id="ARBA00022989"/>
    </source>
</evidence>
<dbReference type="GO" id="GO:0015293">
    <property type="term" value="F:symporter activity"/>
    <property type="evidence" value="ECO:0007669"/>
    <property type="project" value="UniProtKB-KW"/>
</dbReference>
<gene>
    <name evidence="8" type="ORF">RUMCAL_00795</name>
</gene>
<sequence>MQSKTTQVKSGFGSKLGFILAAAGSAVGLGNIWRFPYLAAKYGGGMFLLVYLIFAVTFGFALMATEIAIGRRTGKSVIQAYSDMNCHFKPLGWLAGAIPVIILPYYCVIGGWVLKYLVIFTTGSGASAAGDGSYFSNFIGHAGSPMLFFAIFILLTAVVVMLGVQKGVEKVSKLMMPVLLILIVGISIYTLTLPGAIDGLIYYVKPDFNQFSIKTVIAAVGQLFYSMSLAMGIMITYGSYMRKEDNIESSVRQIEVFDTLVAFLSGLIIVPAVFVFSGGDENALNAGPSLMFITLPNVFKEMLGGQIVGAVFFLLVVLAAMTSSISLMETVVSIVEERFHWKRIPSCLIVTGISFLIGLLSVFGYSIWSDFTIFHMQFLDFFDYISNNIMMPIVALMTCVLVGFVVKTTFVEDEIEKNARFRVKGLYRVMIKFICPICMLLILFSALFLKL</sequence>
<feature type="transmembrane region" description="Helical" evidence="7">
    <location>
        <begin position="256"/>
        <end position="276"/>
    </location>
</feature>
<dbReference type="SUPFAM" id="SSF161070">
    <property type="entry name" value="SNF-like"/>
    <property type="match status" value="1"/>
</dbReference>
<proteinExistence type="inferred from homology"/>
<feature type="transmembrane region" description="Helical" evidence="7">
    <location>
        <begin position="347"/>
        <end position="368"/>
    </location>
</feature>
<evidence type="ECO:0000256" key="3">
    <source>
        <dbReference type="ARBA" id="ARBA00022692"/>
    </source>
</evidence>
<dbReference type="RefSeq" id="WP_021682257.1">
    <property type="nucleotide sequence ID" value="NZ_KI260408.1"/>
</dbReference>
<organism evidence="8 9">
    <name type="scientific">Ruminococcus callidus ATCC 27760</name>
    <dbReference type="NCBI Taxonomy" id="411473"/>
    <lineage>
        <taxon>Bacteria</taxon>
        <taxon>Bacillati</taxon>
        <taxon>Bacillota</taxon>
        <taxon>Clostridia</taxon>
        <taxon>Eubacteriales</taxon>
        <taxon>Oscillospiraceae</taxon>
        <taxon>Ruminococcus</taxon>
    </lineage>
</organism>
<dbReference type="InterPro" id="IPR047218">
    <property type="entry name" value="YocR/YhdH-like"/>
</dbReference>
<dbReference type="Pfam" id="PF00209">
    <property type="entry name" value="SNF"/>
    <property type="match status" value="2"/>
</dbReference>
<feature type="transmembrane region" description="Helical" evidence="7">
    <location>
        <begin position="146"/>
        <end position="164"/>
    </location>
</feature>
<comment type="caution">
    <text evidence="8">The sequence shown here is derived from an EMBL/GenBank/DDBJ whole genome shotgun (WGS) entry which is preliminary data.</text>
</comment>
<feature type="transmembrane region" description="Helical" evidence="7">
    <location>
        <begin position="216"/>
        <end position="235"/>
    </location>
</feature>
<keyword evidence="3 6" id="KW-0812">Transmembrane</keyword>
<feature type="transmembrane region" description="Helical" evidence="7">
    <location>
        <begin position="307"/>
        <end position="335"/>
    </location>
</feature>
<accession>U2MC37</accession>
<dbReference type="GO" id="GO:0016020">
    <property type="term" value="C:membrane"/>
    <property type="evidence" value="ECO:0007669"/>
    <property type="project" value="UniProtKB-SubCell"/>
</dbReference>
<feature type="transmembrane region" description="Helical" evidence="7">
    <location>
        <begin position="45"/>
        <end position="70"/>
    </location>
</feature>
<evidence type="ECO:0000256" key="5">
    <source>
        <dbReference type="ARBA" id="ARBA00023136"/>
    </source>
</evidence>
<dbReference type="CDD" id="cd10336">
    <property type="entry name" value="SLC6sbd_Tyt1-Like"/>
    <property type="match status" value="1"/>
</dbReference>
<keyword evidence="9" id="KW-1185">Reference proteome</keyword>
<feature type="transmembrane region" description="Helical" evidence="7">
    <location>
        <begin position="91"/>
        <end position="114"/>
    </location>
</feature>
<feature type="transmembrane region" description="Helical" evidence="7">
    <location>
        <begin position="426"/>
        <end position="449"/>
    </location>
</feature>
<feature type="transmembrane region" description="Helical" evidence="7">
    <location>
        <begin position="12"/>
        <end position="33"/>
    </location>
</feature>
<keyword evidence="2 6" id="KW-0813">Transport</keyword>
<dbReference type="eggNOG" id="COG0733">
    <property type="taxonomic scope" value="Bacteria"/>
</dbReference>
<dbReference type="NCBIfam" id="NF037979">
    <property type="entry name" value="Na_transp"/>
    <property type="match status" value="1"/>
</dbReference>
<protein>
    <recommendedName>
        <fullName evidence="6">Transporter</fullName>
    </recommendedName>
</protein>
<evidence type="ECO:0000313" key="8">
    <source>
        <dbReference type="EMBL" id="ERJ96868.1"/>
    </source>
</evidence>
<dbReference type="Proteomes" id="UP000016662">
    <property type="component" value="Unassembled WGS sequence"/>
</dbReference>
<evidence type="ECO:0000313" key="9">
    <source>
        <dbReference type="Proteomes" id="UP000016662"/>
    </source>
</evidence>
<keyword evidence="6" id="KW-0769">Symport</keyword>
<dbReference type="PATRIC" id="fig|411473.3.peg.645"/>
<dbReference type="PROSITE" id="PS50267">
    <property type="entry name" value="NA_NEUROTRAN_SYMP_3"/>
    <property type="match status" value="1"/>
</dbReference>
<keyword evidence="5 7" id="KW-0472">Membrane</keyword>
<feature type="transmembrane region" description="Helical" evidence="7">
    <location>
        <begin position="176"/>
        <end position="204"/>
    </location>
</feature>
<feature type="transmembrane region" description="Helical" evidence="7">
    <location>
        <begin position="388"/>
        <end position="406"/>
    </location>
</feature>
<evidence type="ECO:0000256" key="6">
    <source>
        <dbReference type="RuleBase" id="RU003732"/>
    </source>
</evidence>
<dbReference type="InterPro" id="IPR037272">
    <property type="entry name" value="SNS_sf"/>
</dbReference>
<evidence type="ECO:0000256" key="1">
    <source>
        <dbReference type="ARBA" id="ARBA00004141"/>
    </source>
</evidence>
<evidence type="ECO:0000256" key="7">
    <source>
        <dbReference type="SAM" id="Phobius"/>
    </source>
</evidence>
<dbReference type="PROSITE" id="PS00610">
    <property type="entry name" value="NA_NEUROTRAN_SYMP_1"/>
    <property type="match status" value="1"/>
</dbReference>
<comment type="similarity">
    <text evidence="6">Belongs to the sodium:neurotransmitter symporter (SNF) (TC 2.A.22) family.</text>
</comment>
<comment type="subcellular location">
    <subcellularLocation>
        <location evidence="1">Membrane</location>
        <topology evidence="1">Multi-pass membrane protein</topology>
    </subcellularLocation>
</comment>
<dbReference type="OrthoDB" id="9762833at2"/>
<dbReference type="PANTHER" id="PTHR42948:SF1">
    <property type="entry name" value="TRANSPORTER"/>
    <property type="match status" value="1"/>
</dbReference>
<dbReference type="AlphaFoldDB" id="U2MC37"/>
<dbReference type="PANTHER" id="PTHR42948">
    <property type="entry name" value="TRANSPORTER"/>
    <property type="match status" value="1"/>
</dbReference>
<dbReference type="EMBL" id="AWVF01000093">
    <property type="protein sequence ID" value="ERJ96868.1"/>
    <property type="molecule type" value="Genomic_DNA"/>
</dbReference>
<reference evidence="8 9" key="1">
    <citation type="submission" date="2013-07" db="EMBL/GenBank/DDBJ databases">
        <authorList>
            <person name="Weinstock G."/>
            <person name="Sodergren E."/>
            <person name="Wylie T."/>
            <person name="Fulton L."/>
            <person name="Fulton R."/>
            <person name="Fronick C."/>
            <person name="O'Laughlin M."/>
            <person name="Godfrey J."/>
            <person name="Miner T."/>
            <person name="Herter B."/>
            <person name="Appelbaum E."/>
            <person name="Cordes M."/>
            <person name="Lek S."/>
            <person name="Wollam A."/>
            <person name="Pepin K.H."/>
            <person name="Palsikar V.B."/>
            <person name="Mitreva M."/>
            <person name="Wilson R.K."/>
        </authorList>
    </citation>
    <scope>NUCLEOTIDE SEQUENCE [LARGE SCALE GENOMIC DNA]</scope>
    <source>
        <strain evidence="8 9">ATCC 27760</strain>
    </source>
</reference>
<dbReference type="InterPro" id="IPR000175">
    <property type="entry name" value="Na/ntran_symport"/>
</dbReference>
<keyword evidence="4 7" id="KW-1133">Transmembrane helix</keyword>
<evidence type="ECO:0000256" key="2">
    <source>
        <dbReference type="ARBA" id="ARBA00022448"/>
    </source>
</evidence>